<dbReference type="Pfam" id="PF00294">
    <property type="entry name" value="PfkB"/>
    <property type="match status" value="2"/>
</dbReference>
<organism evidence="5 6">
    <name type="scientific">Neoaquamicrobium sediminum</name>
    <dbReference type="NCBI Taxonomy" id="1849104"/>
    <lineage>
        <taxon>Bacteria</taxon>
        <taxon>Pseudomonadati</taxon>
        <taxon>Pseudomonadota</taxon>
        <taxon>Alphaproteobacteria</taxon>
        <taxon>Hyphomicrobiales</taxon>
        <taxon>Phyllobacteriaceae</taxon>
        <taxon>Neoaquamicrobium</taxon>
    </lineage>
</organism>
<evidence type="ECO:0000313" key="6">
    <source>
        <dbReference type="Proteomes" id="UP001559025"/>
    </source>
</evidence>
<proteinExistence type="inferred from homology"/>
<dbReference type="PANTHER" id="PTHR43320">
    <property type="entry name" value="SUGAR KINASE"/>
    <property type="match status" value="1"/>
</dbReference>
<feature type="domain" description="Carbohydrate kinase PfkB" evidence="4">
    <location>
        <begin position="180"/>
        <end position="263"/>
    </location>
</feature>
<keyword evidence="3 5" id="KW-0418">Kinase</keyword>
<comment type="caution">
    <text evidence="5">The sequence shown here is derived from an EMBL/GenBank/DDBJ whole genome shotgun (WGS) entry which is preliminary data.</text>
</comment>
<dbReference type="SUPFAM" id="SSF53613">
    <property type="entry name" value="Ribokinase-like"/>
    <property type="match status" value="1"/>
</dbReference>
<dbReference type="InterPro" id="IPR011611">
    <property type="entry name" value="PfkB_dom"/>
</dbReference>
<protein>
    <submittedName>
        <fullName evidence="5">PfkB family carbohydrate kinase</fullName>
    </submittedName>
</protein>
<comment type="similarity">
    <text evidence="1">Belongs to the carbohydrate kinase PfkB family.</text>
</comment>
<evidence type="ECO:0000256" key="2">
    <source>
        <dbReference type="ARBA" id="ARBA00022679"/>
    </source>
</evidence>
<dbReference type="PANTHER" id="PTHR43320:SF3">
    <property type="entry name" value="CARBOHYDRATE KINASE PFKB DOMAIN-CONTAINING PROTEIN"/>
    <property type="match status" value="1"/>
</dbReference>
<dbReference type="EMBL" id="JAZHFV010000013">
    <property type="protein sequence ID" value="MEX4010451.1"/>
    <property type="molecule type" value="Genomic_DNA"/>
</dbReference>
<feature type="domain" description="Carbohydrate kinase PfkB" evidence="4">
    <location>
        <begin position="21"/>
        <end position="103"/>
    </location>
</feature>
<evidence type="ECO:0000313" key="5">
    <source>
        <dbReference type="EMBL" id="MEX4010451.1"/>
    </source>
</evidence>
<gene>
    <name evidence="5" type="ORF">V1479_24385</name>
</gene>
<evidence type="ECO:0000256" key="1">
    <source>
        <dbReference type="ARBA" id="ARBA00010688"/>
    </source>
</evidence>
<accession>A0ABV3X1P3</accession>
<name>A0ABV3X1P3_9HYPH</name>
<evidence type="ECO:0000259" key="4">
    <source>
        <dbReference type="Pfam" id="PF00294"/>
    </source>
</evidence>
<sequence length="311" mass="32529">MSRTAPRILAFGDNVVDCYRDQNRMFPGGNCVNHAVFARRFGAETAYAGAVSDDPAGHAIRDAFLAEGVETSLLRLLPGQTAFCVIATQGGERVFVGANLGVSIIAPSPADLAWMKTVDAVHTGRSSHVDAWLAHFASLTRVSYDFATIRDVDRIAAVAPHCFLAGFSGGGMTRGEARTLAATALHYGARWAVITRGGDGALLAGPDGIYEAPAVPVQPVDTLGAGDTFIACTLVGLLRNEAPEAILRAAAEAAAQTCLSPGAFGYAAPMMVDLSSALTIEEIYARTRAVPGPEVEPAAATYEKRATKTFS</sequence>
<evidence type="ECO:0000256" key="3">
    <source>
        <dbReference type="ARBA" id="ARBA00022777"/>
    </source>
</evidence>
<dbReference type="Gene3D" id="3.40.1190.20">
    <property type="match status" value="1"/>
</dbReference>
<keyword evidence="6" id="KW-1185">Reference proteome</keyword>
<dbReference type="Proteomes" id="UP001559025">
    <property type="component" value="Unassembled WGS sequence"/>
</dbReference>
<dbReference type="InterPro" id="IPR052700">
    <property type="entry name" value="Carb_kinase_PfkB-like"/>
</dbReference>
<dbReference type="InterPro" id="IPR029056">
    <property type="entry name" value="Ribokinase-like"/>
</dbReference>
<dbReference type="GO" id="GO:0016301">
    <property type="term" value="F:kinase activity"/>
    <property type="evidence" value="ECO:0007669"/>
    <property type="project" value="UniProtKB-KW"/>
</dbReference>
<dbReference type="RefSeq" id="WP_368805136.1">
    <property type="nucleotide sequence ID" value="NZ_JAZHFV010000013.1"/>
</dbReference>
<reference evidence="5 6" key="1">
    <citation type="submission" date="2024-01" db="EMBL/GenBank/DDBJ databases">
        <title>New evidence supports the origin of RcGTA from prophage.</title>
        <authorList>
            <person name="Xu Y."/>
            <person name="Liu B."/>
            <person name="Chen F."/>
        </authorList>
    </citation>
    <scope>NUCLEOTIDE SEQUENCE [LARGE SCALE GENOMIC DNA]</scope>
    <source>
        <strain evidence="5 6">CBW1107-2</strain>
    </source>
</reference>
<keyword evidence="2" id="KW-0808">Transferase</keyword>